<proteinExistence type="inferred from homology"/>
<dbReference type="PANTHER" id="PTHR45663:SF11">
    <property type="entry name" value="GEO12009P1"/>
    <property type="match status" value="1"/>
</dbReference>
<comment type="caution">
    <text evidence="4">The sequence shown here is derived from an EMBL/GenBank/DDBJ whole genome shotgun (WGS) entry which is preliminary data.</text>
</comment>
<dbReference type="InterPro" id="IPR013766">
    <property type="entry name" value="Thioredoxin_domain"/>
</dbReference>
<dbReference type="AlphaFoldDB" id="A0A511DFZ9"/>
<keyword evidence="5" id="KW-1185">Reference proteome</keyword>
<evidence type="ECO:0000313" key="5">
    <source>
        <dbReference type="Proteomes" id="UP000321685"/>
    </source>
</evidence>
<comment type="similarity">
    <text evidence="1">Belongs to the thioredoxin family.</text>
</comment>
<dbReference type="EMBL" id="BJVJ01000023">
    <property type="protein sequence ID" value="GEL23716.1"/>
    <property type="molecule type" value="Genomic_DNA"/>
</dbReference>
<dbReference type="Proteomes" id="UP000321685">
    <property type="component" value="Unassembled WGS sequence"/>
</dbReference>
<feature type="domain" description="Thioredoxin" evidence="3">
    <location>
        <begin position="1"/>
        <end position="111"/>
    </location>
</feature>
<evidence type="ECO:0000256" key="2">
    <source>
        <dbReference type="ARBA" id="ARBA00023284"/>
    </source>
</evidence>
<reference evidence="4 5" key="1">
    <citation type="submission" date="2019-07" db="EMBL/GenBank/DDBJ databases">
        <title>Whole genome shotgun sequence of Pseudonocardia sulfidoxydans NBRC 16205.</title>
        <authorList>
            <person name="Hosoyama A."/>
            <person name="Uohara A."/>
            <person name="Ohji S."/>
            <person name="Ichikawa N."/>
        </authorList>
    </citation>
    <scope>NUCLEOTIDE SEQUENCE [LARGE SCALE GENOMIC DNA]</scope>
    <source>
        <strain evidence="4 5">NBRC 16205</strain>
    </source>
</reference>
<organism evidence="4 5">
    <name type="scientific">Pseudonocardia sulfidoxydans NBRC 16205</name>
    <dbReference type="NCBI Taxonomy" id="1223511"/>
    <lineage>
        <taxon>Bacteria</taxon>
        <taxon>Bacillati</taxon>
        <taxon>Actinomycetota</taxon>
        <taxon>Actinomycetes</taxon>
        <taxon>Pseudonocardiales</taxon>
        <taxon>Pseudonocardiaceae</taxon>
        <taxon>Pseudonocardia</taxon>
    </lineage>
</organism>
<dbReference type="CDD" id="cd02947">
    <property type="entry name" value="TRX_family"/>
    <property type="match status" value="1"/>
</dbReference>
<dbReference type="RefSeq" id="WP_147107345.1">
    <property type="nucleotide sequence ID" value="NZ_BJVJ01000023.1"/>
</dbReference>
<sequence length="111" mass="11686">MSTESVETLKSADFDAAVGDENPTLVVFTAPWCAVCRGIDAEVRELATGNAWSLAVRRVVVDDAPDIAQRFEIRSVPTALVFRAGDPVARVLARATGELSAGLETALGAVN</sequence>
<protein>
    <recommendedName>
        <fullName evidence="3">Thioredoxin domain-containing protein</fullName>
    </recommendedName>
</protein>
<evidence type="ECO:0000313" key="4">
    <source>
        <dbReference type="EMBL" id="GEL23716.1"/>
    </source>
</evidence>
<dbReference type="Pfam" id="PF00085">
    <property type="entry name" value="Thioredoxin"/>
    <property type="match status" value="1"/>
</dbReference>
<evidence type="ECO:0000256" key="1">
    <source>
        <dbReference type="ARBA" id="ARBA00008987"/>
    </source>
</evidence>
<dbReference type="GO" id="GO:0005737">
    <property type="term" value="C:cytoplasm"/>
    <property type="evidence" value="ECO:0007669"/>
    <property type="project" value="TreeGrafter"/>
</dbReference>
<evidence type="ECO:0000259" key="3">
    <source>
        <dbReference type="PROSITE" id="PS51352"/>
    </source>
</evidence>
<dbReference type="OrthoDB" id="9790390at2"/>
<accession>A0A511DFZ9</accession>
<dbReference type="PROSITE" id="PS51352">
    <property type="entry name" value="THIOREDOXIN_2"/>
    <property type="match status" value="1"/>
</dbReference>
<name>A0A511DFZ9_9PSEU</name>
<dbReference type="GO" id="GO:0015035">
    <property type="term" value="F:protein-disulfide reductase activity"/>
    <property type="evidence" value="ECO:0007669"/>
    <property type="project" value="TreeGrafter"/>
</dbReference>
<dbReference type="SUPFAM" id="SSF52833">
    <property type="entry name" value="Thioredoxin-like"/>
    <property type="match status" value="1"/>
</dbReference>
<gene>
    <name evidence="4" type="ORF">PSU4_26700</name>
</gene>
<keyword evidence="2" id="KW-0676">Redox-active center</keyword>
<dbReference type="PANTHER" id="PTHR45663">
    <property type="entry name" value="GEO12009P1"/>
    <property type="match status" value="1"/>
</dbReference>
<dbReference type="Gene3D" id="3.40.30.10">
    <property type="entry name" value="Glutaredoxin"/>
    <property type="match status" value="1"/>
</dbReference>
<dbReference type="InterPro" id="IPR036249">
    <property type="entry name" value="Thioredoxin-like_sf"/>
</dbReference>